<name>A0AAD9SXZ0_9HELO</name>
<feature type="domain" description="RNase III" evidence="17">
    <location>
        <begin position="808"/>
        <end position="982"/>
    </location>
</feature>
<evidence type="ECO:0000256" key="15">
    <source>
        <dbReference type="PROSITE-ProRule" id="PRU00657"/>
    </source>
</evidence>
<evidence type="ECO:0000256" key="14">
    <source>
        <dbReference type="ARBA" id="ARBA00025403"/>
    </source>
</evidence>
<keyword evidence="13" id="KW-0464">Manganese</keyword>
<evidence type="ECO:0000256" key="12">
    <source>
        <dbReference type="ARBA" id="ARBA00023118"/>
    </source>
</evidence>
<keyword evidence="5" id="KW-0677">Repeat</keyword>
<dbReference type="PROSITE" id="PS00517">
    <property type="entry name" value="RNASE_3_1"/>
    <property type="match status" value="1"/>
</dbReference>
<dbReference type="AlphaFoldDB" id="A0AAD9SXZ0"/>
<dbReference type="GO" id="GO:0005737">
    <property type="term" value="C:cytoplasm"/>
    <property type="evidence" value="ECO:0007669"/>
    <property type="project" value="TreeGrafter"/>
</dbReference>
<evidence type="ECO:0000256" key="1">
    <source>
        <dbReference type="ARBA" id="ARBA00001936"/>
    </source>
</evidence>
<evidence type="ECO:0000256" key="6">
    <source>
        <dbReference type="ARBA" id="ARBA00022741"/>
    </source>
</evidence>
<feature type="domain" description="RNase III" evidence="17">
    <location>
        <begin position="653"/>
        <end position="768"/>
    </location>
</feature>
<keyword evidence="10" id="KW-0460">Magnesium</keyword>
<evidence type="ECO:0000256" key="8">
    <source>
        <dbReference type="ARBA" id="ARBA00022806"/>
    </source>
</evidence>
<comment type="cofactor">
    <cofactor evidence="1">
        <name>Mn(2+)</name>
        <dbReference type="ChEBI" id="CHEBI:29035"/>
    </cofactor>
</comment>
<evidence type="ECO:0000256" key="16">
    <source>
        <dbReference type="SAM" id="MobiDB-lite"/>
    </source>
</evidence>
<accession>A0AAD9SXZ0</accession>
<dbReference type="SMART" id="SM00535">
    <property type="entry name" value="RIBOc"/>
    <property type="match status" value="2"/>
</dbReference>
<evidence type="ECO:0008006" key="21">
    <source>
        <dbReference type="Google" id="ProtNLM"/>
    </source>
</evidence>
<keyword evidence="7" id="KW-0378">Hydrolase</keyword>
<dbReference type="InterPro" id="IPR000999">
    <property type="entry name" value="RNase_III_dom"/>
</dbReference>
<dbReference type="GO" id="GO:0046872">
    <property type="term" value="F:metal ion binding"/>
    <property type="evidence" value="ECO:0007669"/>
    <property type="project" value="UniProtKB-KW"/>
</dbReference>
<organism evidence="19 20">
    <name type="scientific">Diplocarpon rosae</name>
    <dbReference type="NCBI Taxonomy" id="946125"/>
    <lineage>
        <taxon>Eukaryota</taxon>
        <taxon>Fungi</taxon>
        <taxon>Dikarya</taxon>
        <taxon>Ascomycota</taxon>
        <taxon>Pezizomycotina</taxon>
        <taxon>Leotiomycetes</taxon>
        <taxon>Helotiales</taxon>
        <taxon>Drepanopezizaceae</taxon>
        <taxon>Diplocarpon</taxon>
    </lineage>
</organism>
<evidence type="ECO:0000256" key="5">
    <source>
        <dbReference type="ARBA" id="ARBA00022737"/>
    </source>
</evidence>
<keyword evidence="12" id="KW-0051">Antiviral defense</keyword>
<evidence type="ECO:0000256" key="9">
    <source>
        <dbReference type="ARBA" id="ARBA00022840"/>
    </source>
</evidence>
<evidence type="ECO:0000256" key="13">
    <source>
        <dbReference type="ARBA" id="ARBA00023211"/>
    </source>
</evidence>
<evidence type="ECO:0000259" key="17">
    <source>
        <dbReference type="PROSITE" id="PS50142"/>
    </source>
</evidence>
<dbReference type="SUPFAM" id="SSF69065">
    <property type="entry name" value="RNase III domain-like"/>
    <property type="match status" value="2"/>
</dbReference>
<dbReference type="GO" id="GO:0003723">
    <property type="term" value="F:RNA binding"/>
    <property type="evidence" value="ECO:0007669"/>
    <property type="project" value="UniProtKB-UniRule"/>
</dbReference>
<keyword evidence="6" id="KW-0547">Nucleotide-binding</keyword>
<evidence type="ECO:0000313" key="19">
    <source>
        <dbReference type="EMBL" id="KAK2625821.1"/>
    </source>
</evidence>
<dbReference type="GO" id="GO:0005634">
    <property type="term" value="C:nucleus"/>
    <property type="evidence" value="ECO:0007669"/>
    <property type="project" value="TreeGrafter"/>
</dbReference>
<protein>
    <recommendedName>
        <fullName evidence="21">Dicer-like protein 2</fullName>
    </recommendedName>
</protein>
<keyword evidence="3" id="KW-0930">Antiviral protein</keyword>
<evidence type="ECO:0000256" key="11">
    <source>
        <dbReference type="ARBA" id="ARBA00022884"/>
    </source>
</evidence>
<keyword evidence="20" id="KW-1185">Reference proteome</keyword>
<reference evidence="19" key="1">
    <citation type="submission" date="2023-06" db="EMBL/GenBank/DDBJ databases">
        <title>Draft genome of Marssonina rosae.</title>
        <authorList>
            <person name="Cheng Q."/>
        </authorList>
    </citation>
    <scope>NUCLEOTIDE SEQUENCE</scope>
    <source>
        <strain evidence="19">R4</strain>
    </source>
</reference>
<dbReference type="PROSITE" id="PS51327">
    <property type="entry name" value="DICER_DSRBF"/>
    <property type="match status" value="1"/>
</dbReference>
<feature type="compositionally biased region" description="Acidic residues" evidence="16">
    <location>
        <begin position="1109"/>
        <end position="1119"/>
    </location>
</feature>
<dbReference type="Pfam" id="PF00636">
    <property type="entry name" value="Ribonuclease_3"/>
    <property type="match status" value="2"/>
</dbReference>
<evidence type="ECO:0000256" key="4">
    <source>
        <dbReference type="ARBA" id="ARBA00022723"/>
    </source>
</evidence>
<evidence type="ECO:0000256" key="10">
    <source>
        <dbReference type="ARBA" id="ARBA00022842"/>
    </source>
</evidence>
<dbReference type="InterPro" id="IPR036389">
    <property type="entry name" value="RNase_III_sf"/>
</dbReference>
<keyword evidence="9" id="KW-0067">ATP-binding</keyword>
<dbReference type="GO" id="GO:0004386">
    <property type="term" value="F:helicase activity"/>
    <property type="evidence" value="ECO:0007669"/>
    <property type="project" value="UniProtKB-KW"/>
</dbReference>
<dbReference type="InterPro" id="IPR038248">
    <property type="entry name" value="Dicer_dimer_sf"/>
</dbReference>
<feature type="domain" description="Dicer dsRNA-binding fold" evidence="18">
    <location>
        <begin position="289"/>
        <end position="382"/>
    </location>
</feature>
<dbReference type="Gene3D" id="3.30.160.380">
    <property type="entry name" value="Dicer dimerisation domain"/>
    <property type="match status" value="1"/>
</dbReference>
<proteinExistence type="predicted"/>
<dbReference type="GO" id="GO:0005524">
    <property type="term" value="F:ATP binding"/>
    <property type="evidence" value="ECO:0007669"/>
    <property type="project" value="UniProtKB-KW"/>
</dbReference>
<keyword evidence="11 15" id="KW-0694">RNA-binding</keyword>
<evidence type="ECO:0000256" key="7">
    <source>
        <dbReference type="ARBA" id="ARBA00022801"/>
    </source>
</evidence>
<dbReference type="PANTHER" id="PTHR14950:SF37">
    <property type="entry name" value="ENDORIBONUCLEASE DICER"/>
    <property type="match status" value="1"/>
</dbReference>
<dbReference type="GO" id="GO:0030422">
    <property type="term" value="P:siRNA processing"/>
    <property type="evidence" value="ECO:0007669"/>
    <property type="project" value="TreeGrafter"/>
</dbReference>
<dbReference type="PROSITE" id="PS50142">
    <property type="entry name" value="RNASE_3_2"/>
    <property type="match status" value="2"/>
</dbReference>
<keyword evidence="4" id="KW-0479">Metal-binding</keyword>
<sequence>MSLFYHRRKGAGLSVPNILGMTASPIMKTNPQGLAIIESTLDAICRTPIKHRAELRLEVKLPLLLRVQYQKPLLDSNKAIQSLSLAYVNLDIEKDPYFAKLSKDKSEQGQNNLARVRLSGKTSCCDQIKSFCTTAKTILQDLGPWAANYYVAQVISKIGKIASGSKGFPHGWDTANAENKYLIKALQGVETSPTHFSLNDVQSVSDKVGKLVEILIQEEAGFSGIVFVQPTLKMFAFGTVFTFDLKLTNMYEDDMRNLQEYLVHEDAEEHDGRIFQVTSTNAVLDLDNSVAHLYHFCAKLPPQAYVDRRPEFICFSEGAAIRAKVILPLSVDESVRVAESQRSWLSEKNAMKDAAFQSYVALHKNGLVNDNLLPTVGNEIVPDDLRTSSDARSSLESVHEQLNPWVYIAQAWKTDPVIHQYIITFQSLEVAILIPAHLQQMPPFKLYWDAQTEFSLDITMRTGRISSEMRSKALDDTWALLQTAFGTRFTIERKPLVLQFVANEHLSQMMGTEDVQISRINETTGLIRDKLCPSVAYIFKEFLATKPDIGLVQCPYDGYQDSEESAHLSLERLHRRSDFINRVALSSPAASKKPYATVLPDNMPLKYHQFGRLIPSIMHRFERYLLATMLSDTILKEVGISDHKLIVTAITCSASSEDNYQRLEFLGDTVLKLCTSIELMAKYPLWHEGYLTMLKGRIVSNSSLFAAAILTGLDRFIITKVFNGHKWRPVYVDSLETCSHVDSKREMSSKIPADVVEALVGASMVDGGIPKSLRCLKTFIPQLDWQPLEIRRSALFQRASNIELPATLQPLESLIGYQFQKKGLLIEALTHASCISGSASLERLEFLGDAILDHLVVQALWTYDLSHIKLHLMRTALVNADVLAFLCMEWHTEQEVIDLENNTPRPRQVALPLWKFMRHTSPPIGLEQHATAERHSILAPQIRRILQTGDHYPWALLARLRAQKLYSDLVEALIGAVWVDSGAFEACAAVAERIGIFPVMRRLLDDDVQVLNPKEELGILAVSETVQYVVSRPAAVPDADDETPTSTGLRCAVLVGERRVVEVEHGVSTLEVETRAAEEAVRILKREKVQAAGAGAGAGVGAQGKDDGEGSVDVEMGDA</sequence>
<comment type="function">
    <text evidence="14">Dicer-like endonuclease involved in cleaving double-stranded RNA in the RNA interference (RNAi) pathway. Produces 21 to 25 bp dsRNAs (siRNAs) which target the selective destruction of homologous RNAs leading to sequence-specific suppression of gene expression, called post-transcriptional gene silencing (PTGS). Part of a broad host defense response against viral infection and transposons.</text>
</comment>
<dbReference type="GO" id="GO:0050688">
    <property type="term" value="P:regulation of defense response to virus"/>
    <property type="evidence" value="ECO:0007669"/>
    <property type="project" value="UniProtKB-KW"/>
</dbReference>
<dbReference type="InterPro" id="IPR005034">
    <property type="entry name" value="Dicer_dimerisation"/>
</dbReference>
<dbReference type="CDD" id="cd00593">
    <property type="entry name" value="RIBOc"/>
    <property type="match status" value="2"/>
</dbReference>
<evidence type="ECO:0000256" key="3">
    <source>
        <dbReference type="ARBA" id="ARBA00022721"/>
    </source>
</evidence>
<dbReference type="PANTHER" id="PTHR14950">
    <property type="entry name" value="DICER-RELATED"/>
    <property type="match status" value="1"/>
</dbReference>
<evidence type="ECO:0000259" key="18">
    <source>
        <dbReference type="PROSITE" id="PS51327"/>
    </source>
</evidence>
<dbReference type="Gene3D" id="1.10.1520.10">
    <property type="entry name" value="Ribonuclease III domain"/>
    <property type="match status" value="2"/>
</dbReference>
<comment type="caution">
    <text evidence="19">The sequence shown here is derived from an EMBL/GenBank/DDBJ whole genome shotgun (WGS) entry which is preliminary data.</text>
</comment>
<evidence type="ECO:0000256" key="2">
    <source>
        <dbReference type="ARBA" id="ARBA00001946"/>
    </source>
</evidence>
<dbReference type="EMBL" id="JAUBYV010000007">
    <property type="protein sequence ID" value="KAK2625821.1"/>
    <property type="molecule type" value="Genomic_DNA"/>
</dbReference>
<gene>
    <name evidence="19" type="ORF">QTJ16_005133</name>
</gene>
<dbReference type="Proteomes" id="UP001285354">
    <property type="component" value="Unassembled WGS sequence"/>
</dbReference>
<feature type="region of interest" description="Disordered" evidence="16">
    <location>
        <begin position="1092"/>
        <end position="1119"/>
    </location>
</feature>
<dbReference type="GO" id="GO:0051607">
    <property type="term" value="P:defense response to virus"/>
    <property type="evidence" value="ECO:0007669"/>
    <property type="project" value="UniProtKB-KW"/>
</dbReference>
<dbReference type="GO" id="GO:0004525">
    <property type="term" value="F:ribonuclease III activity"/>
    <property type="evidence" value="ECO:0007669"/>
    <property type="project" value="InterPro"/>
</dbReference>
<keyword evidence="8" id="KW-0347">Helicase</keyword>
<evidence type="ECO:0000313" key="20">
    <source>
        <dbReference type="Proteomes" id="UP001285354"/>
    </source>
</evidence>
<comment type="cofactor">
    <cofactor evidence="2">
        <name>Mg(2+)</name>
        <dbReference type="ChEBI" id="CHEBI:18420"/>
    </cofactor>
</comment>
<dbReference type="Pfam" id="PF03368">
    <property type="entry name" value="Dicer_dimer"/>
    <property type="match status" value="1"/>
</dbReference>
<dbReference type="FunFam" id="1.10.1520.10:FF:000032">
    <property type="entry name" value="Dicer-like protein 2"/>
    <property type="match status" value="1"/>
</dbReference>